<sequence length="2006" mass="236704">MAGRNYYGRHGWTQSESGHKKSRLLLQCNLPQCEENVDEVLDLLSACSDDQRPHLGAARGNAPVRSTFLVEPILRQQPLNSVTMPGNDSCLCSWKKGSSSMTDQRNRMWAKKITYSGSSIPITSSTSHVCTTRHDSLPHRKRWEKSEGDLARVAPFASLESQRVGERAFCFGRDQADGRGAKFESQRHPKQRESLSTFEDLLDSSWASAALHRTMLDLENNEQESSSSLLQQSPLRYSHRSSKPQLIFQEVDYLSQPNLSLFSVENAKSSSQSSGIMRSQTQDRIVKSAFGPRLSPQEVLCLQEALSQSSHRPIVSMPERDVEPSHLPSRDTEWCEDCGLAVAEPVAAGKALVPNYLSWREKLEMKDNLDQANLKMKESWKSTQGTLERNHGDKILHSFNGQLQLGIRGPLKEAIPSDGWRLSSKQKHLLEKTHSVTGQSSKVNPEHLSSQGLKDMLKALRSSTHLQSCRLPGSREIYDPAQEVGTDERFQALYRFRLLQQCFRRWAHLCRCLAVARQCHRRRVLSSVLHALGQAVEKRHAQTHTLQHWQKAWTLAQAFQHWKACAAVRQGQRSSLSRVHDGTVEDLRRRLTQPSSPLVLRETYCTWRRHSQGQEVLRAALIHYHLALLYRHWLRWRRECVRQRQCAEREEQAGRVWHLTLQKHTFAFWTLVSIRHHQARQCWRHQLQKRAFTAWTSAHQRQQQATGQHRLCVLSAAWRVWLERLERRRSGRLTEAKESAELIRRSVLQHCLLVWWRRTTTRHNNRERSHLIARRLLQRWRLLSHQHSLLRLACSLQQLFSRRTLEVAFGRWRAATAQAEVMRIQEERVRLLQDRRRLQAALRRWRRALRITRGVTHLQKKNQQTQISKCLKAWRGLVWQGATLSLVWDLREVRGVKQSFQQWRTATELHTQHKHLLLYLLFSRQHNFLQAHEHTLLSVRHRTPEQRLHEEDCSVMVSSVLLDDRRTLDELCDRLVLQKTLHTWREQALNMHKARLHCVARGREHAGVLLRRWHQLAQEELSSGVLRFTTRLAQLAPTGTHTAPLDTAHSSGYYSSGPLSVSMLEITAESGGVGSHTNQSGAELSDWSLSLSHREAHCPLQASSPHYTQPADVCVADETSASCSLHPSAHRLKEVARGALARMLQPALSNAFRQWRSVTTTSRATRRHAEFHRQTQTHTLLRRAFSTWKREMQKHETAVKHRRRRTLALKQRAEEFRCSKLLTHSYSCWRQQCSLRPVQCNPEEEALLMRKGAWLQRSRVRRRLSWTFSLWAARVRQNRAVQAVYTHTLLSRVFVAWEVCVRSRRQRTILAQAHFERSVCVRAFRWWRSSTAQHQLACLRATHTLHTLASRCLLCWNTHTQRNRDQLALLREFEAMRTRRMKSGVLLVWIEALEKHQRAQHTHYQSIMRSYLQRWQWHAQHSVCVRAVCVWLQGMREERSLRWGLRVWRGRLRLRLRRREHVWHSVGAVALVWRERALESRAQRHREERLTLLVRQCLTAWRDYTESVCVERVLVCEFEEDRKMMMKSRALAVWRQMAEMRWVERRYHSRLLGGALHHWMNALIGRRRSRECALAAACVWRRKTLRSRELKERAQEFQWRRCRLATLTHCFLRWSMACTHTRISQDFHRRTVCKRVLRGWQDHTEATQRNQYKEAWLQCAREQRLLGACFTRWLEALCQAGLRHAALEQRLCQLNRRWMARSLQYWRAATRGREAHRRRSRSLLQQCFSVWRESTEELCVAEYLRVERERRTAREALNTWLLWTKDRRAQRMMVDAMWIWLDGRRVSRSFHQWLRAHQRHQEASQHHNKLLLHRAFQGWHSACEDTGARGCDTLVRQVFHTWRRTTLSQRAERVCLVRVCEARRRGVLRAVLSIWREKFQAHRRVRLCEGVFSHWLQFVHRRRKVKQAQKQHKLIQRYWCVWRACVQERTSQTRLLQLHWACWKNRTAVSLIVSTMHNDSVQQRAWLVWRKRRIRSRVALSFSANLNRALLSKAFTEWRRLALHTK</sequence>
<comment type="caution">
    <text evidence="2">The sequence shown here is derived from an EMBL/GenBank/DDBJ whole genome shotgun (WGS) entry which is preliminary data.</text>
</comment>
<evidence type="ECO:0000256" key="1">
    <source>
        <dbReference type="SAM" id="Coils"/>
    </source>
</evidence>
<evidence type="ECO:0000313" key="2">
    <source>
        <dbReference type="EMBL" id="KAG5282514.1"/>
    </source>
</evidence>
<protein>
    <recommendedName>
        <fullName evidence="4">Sfi1 spindle body domain-containing protein</fullName>
    </recommendedName>
</protein>
<keyword evidence="1" id="KW-0175">Coiled coil</keyword>
<evidence type="ECO:0000313" key="3">
    <source>
        <dbReference type="Proteomes" id="UP000823561"/>
    </source>
</evidence>
<organism evidence="2 3">
    <name type="scientific">Alosa alosa</name>
    <name type="common">allis shad</name>
    <dbReference type="NCBI Taxonomy" id="278164"/>
    <lineage>
        <taxon>Eukaryota</taxon>
        <taxon>Metazoa</taxon>
        <taxon>Chordata</taxon>
        <taxon>Craniata</taxon>
        <taxon>Vertebrata</taxon>
        <taxon>Euteleostomi</taxon>
        <taxon>Actinopterygii</taxon>
        <taxon>Neopterygii</taxon>
        <taxon>Teleostei</taxon>
        <taxon>Clupei</taxon>
        <taxon>Clupeiformes</taxon>
        <taxon>Clupeoidei</taxon>
        <taxon>Clupeidae</taxon>
        <taxon>Alosa</taxon>
    </lineage>
</organism>
<accession>A0AAV6H5A7</accession>
<dbReference type="Proteomes" id="UP000823561">
    <property type="component" value="Chromosome 4"/>
</dbReference>
<dbReference type="EMBL" id="JADWDJ010000004">
    <property type="protein sequence ID" value="KAG5282514.1"/>
    <property type="molecule type" value="Genomic_DNA"/>
</dbReference>
<feature type="coiled-coil region" evidence="1">
    <location>
        <begin position="814"/>
        <end position="841"/>
    </location>
</feature>
<reference evidence="2" key="1">
    <citation type="submission" date="2020-10" db="EMBL/GenBank/DDBJ databases">
        <title>Chromosome-scale genome assembly of the Allis shad, Alosa alosa.</title>
        <authorList>
            <person name="Margot Z."/>
            <person name="Christophe K."/>
            <person name="Cabau C."/>
            <person name="Louis A."/>
            <person name="Berthelot C."/>
            <person name="Parey E."/>
            <person name="Roest Crollius H."/>
            <person name="Montfort J."/>
            <person name="Robinson-Rechavi M."/>
            <person name="Bucao C."/>
            <person name="Bouchez O."/>
            <person name="Gislard M."/>
            <person name="Lluch J."/>
            <person name="Milhes M."/>
            <person name="Lampietro C."/>
            <person name="Lopez Roques C."/>
            <person name="Donnadieu C."/>
            <person name="Braasch I."/>
            <person name="Desvignes T."/>
            <person name="Postlethwait J."/>
            <person name="Bobe J."/>
            <person name="Guiguen Y."/>
        </authorList>
    </citation>
    <scope>NUCLEOTIDE SEQUENCE</scope>
    <source>
        <strain evidence="2">M-15738</strain>
        <tissue evidence="2">Blood</tissue>
    </source>
</reference>
<name>A0AAV6H5A7_9TELE</name>
<proteinExistence type="predicted"/>
<evidence type="ECO:0008006" key="4">
    <source>
        <dbReference type="Google" id="ProtNLM"/>
    </source>
</evidence>
<keyword evidence="3" id="KW-1185">Reference proteome</keyword>
<gene>
    <name evidence="2" type="ORF">AALO_G00056880</name>
</gene>